<dbReference type="GeneID" id="54580032"/>
<protein>
    <recommendedName>
        <fullName evidence="5">Methyltransferase</fullName>
    </recommendedName>
</protein>
<dbReference type="RefSeq" id="XP_033685941.1">
    <property type="nucleotide sequence ID" value="XM_033826702.1"/>
</dbReference>
<evidence type="ECO:0000313" key="4">
    <source>
        <dbReference type="Proteomes" id="UP000800094"/>
    </source>
</evidence>
<evidence type="ECO:0008006" key="5">
    <source>
        <dbReference type="Google" id="ProtNLM"/>
    </source>
</evidence>
<dbReference type="PANTHER" id="PTHR34598">
    <property type="entry name" value="BLL6449 PROTEIN"/>
    <property type="match status" value="1"/>
</dbReference>
<keyword evidence="1" id="KW-0560">Oxidoreductase</keyword>
<evidence type="ECO:0000256" key="1">
    <source>
        <dbReference type="ARBA" id="ARBA00023002"/>
    </source>
</evidence>
<sequence length="229" mass="26843">MSKNMPRDVITGSFRFIQWQELYKREKPFQVLTQIPPEAEDQRDNNLIFKDEQVEVRDVRSMSIPPTLDTYGFMFRKHALSCADFGSRRAVEETYFPEVERLMRQEVEDQSPTDALNRVMLQLEEHAPILLKDRVRVINIWRPLVGPIGDWALALCDGSTAEPNDFIETDHIRRHYTGSSMYLQKKPGQEFYYMSRQDRGDVLFLKIFDSKKSVRAPYKYFPLAIGTPV</sequence>
<dbReference type="OrthoDB" id="412788at2759"/>
<evidence type="ECO:0000313" key="3">
    <source>
        <dbReference type="EMBL" id="KAF2250937.1"/>
    </source>
</evidence>
<dbReference type="Proteomes" id="UP000800094">
    <property type="component" value="Unassembled WGS sequence"/>
</dbReference>
<dbReference type="NCBIfam" id="NF041278">
    <property type="entry name" value="CmcJ_NvfI_EfuI"/>
    <property type="match status" value="1"/>
</dbReference>
<organism evidence="3 4">
    <name type="scientific">Trematosphaeria pertusa</name>
    <dbReference type="NCBI Taxonomy" id="390896"/>
    <lineage>
        <taxon>Eukaryota</taxon>
        <taxon>Fungi</taxon>
        <taxon>Dikarya</taxon>
        <taxon>Ascomycota</taxon>
        <taxon>Pezizomycotina</taxon>
        <taxon>Dothideomycetes</taxon>
        <taxon>Pleosporomycetidae</taxon>
        <taxon>Pleosporales</taxon>
        <taxon>Massarineae</taxon>
        <taxon>Trematosphaeriaceae</taxon>
        <taxon>Trematosphaeria</taxon>
    </lineage>
</organism>
<accession>A0A6A6IL58</accession>
<keyword evidence="4" id="KW-1185">Reference proteome</keyword>
<dbReference type="GO" id="GO:0016491">
    <property type="term" value="F:oxidoreductase activity"/>
    <property type="evidence" value="ECO:0007669"/>
    <property type="project" value="UniProtKB-KW"/>
</dbReference>
<dbReference type="AlphaFoldDB" id="A0A6A6IL58"/>
<gene>
    <name evidence="3" type="ORF">BU26DRAFT_503543</name>
</gene>
<evidence type="ECO:0000256" key="2">
    <source>
        <dbReference type="ARBA" id="ARBA00023604"/>
    </source>
</evidence>
<comment type="similarity">
    <text evidence="2">Belongs to the asaB hydroxylase/desaturase family.</text>
</comment>
<name>A0A6A6IL58_9PLEO</name>
<dbReference type="EMBL" id="ML987193">
    <property type="protein sequence ID" value="KAF2250937.1"/>
    <property type="molecule type" value="Genomic_DNA"/>
</dbReference>
<dbReference type="PANTHER" id="PTHR34598:SF3">
    <property type="entry name" value="OXIDOREDUCTASE AN1597"/>
    <property type="match status" value="1"/>
</dbReference>
<proteinExistence type="inferred from homology"/>
<reference evidence="3" key="1">
    <citation type="journal article" date="2020" name="Stud. Mycol.">
        <title>101 Dothideomycetes genomes: a test case for predicting lifestyles and emergence of pathogens.</title>
        <authorList>
            <person name="Haridas S."/>
            <person name="Albert R."/>
            <person name="Binder M."/>
            <person name="Bloem J."/>
            <person name="Labutti K."/>
            <person name="Salamov A."/>
            <person name="Andreopoulos B."/>
            <person name="Baker S."/>
            <person name="Barry K."/>
            <person name="Bills G."/>
            <person name="Bluhm B."/>
            <person name="Cannon C."/>
            <person name="Castanera R."/>
            <person name="Culley D."/>
            <person name="Daum C."/>
            <person name="Ezra D."/>
            <person name="Gonzalez J."/>
            <person name="Henrissat B."/>
            <person name="Kuo A."/>
            <person name="Liang C."/>
            <person name="Lipzen A."/>
            <person name="Lutzoni F."/>
            <person name="Magnuson J."/>
            <person name="Mondo S."/>
            <person name="Nolan M."/>
            <person name="Ohm R."/>
            <person name="Pangilinan J."/>
            <person name="Park H.-J."/>
            <person name="Ramirez L."/>
            <person name="Alfaro M."/>
            <person name="Sun H."/>
            <person name="Tritt A."/>
            <person name="Yoshinaga Y."/>
            <person name="Zwiers L.-H."/>
            <person name="Turgeon B."/>
            <person name="Goodwin S."/>
            <person name="Spatafora J."/>
            <person name="Crous P."/>
            <person name="Grigoriev I."/>
        </authorList>
    </citation>
    <scope>NUCLEOTIDE SEQUENCE</scope>
    <source>
        <strain evidence="3">CBS 122368</strain>
    </source>
</reference>
<dbReference type="InterPro" id="IPR044053">
    <property type="entry name" value="AsaB-like"/>
</dbReference>